<accession>A0ACB9E5D2</accession>
<evidence type="ECO:0000313" key="2">
    <source>
        <dbReference type="Proteomes" id="UP001056120"/>
    </source>
</evidence>
<dbReference type="EMBL" id="CM042035">
    <property type="protein sequence ID" value="KAI3754194.1"/>
    <property type="molecule type" value="Genomic_DNA"/>
</dbReference>
<dbReference type="Proteomes" id="UP001056120">
    <property type="component" value="Linkage Group LG18"/>
</dbReference>
<sequence>MYSLKTLGIILLFWLLGGVWCLYCVATWYTKKICIRGGGSGSSEDDECNNHDGGGRGCDRKDNDCGETENLS</sequence>
<evidence type="ECO:0000313" key="1">
    <source>
        <dbReference type="EMBL" id="KAI3754194.1"/>
    </source>
</evidence>
<comment type="caution">
    <text evidence="1">The sequence shown here is derived from an EMBL/GenBank/DDBJ whole genome shotgun (WGS) entry which is preliminary data.</text>
</comment>
<gene>
    <name evidence="1" type="ORF">L1987_53972</name>
</gene>
<keyword evidence="2" id="KW-1185">Reference proteome</keyword>
<reference evidence="1 2" key="2">
    <citation type="journal article" date="2022" name="Mol. Ecol. Resour.">
        <title>The genomes of chicory, endive, great burdock and yacon provide insights into Asteraceae paleo-polyploidization history and plant inulin production.</title>
        <authorList>
            <person name="Fan W."/>
            <person name="Wang S."/>
            <person name="Wang H."/>
            <person name="Wang A."/>
            <person name="Jiang F."/>
            <person name="Liu H."/>
            <person name="Zhao H."/>
            <person name="Xu D."/>
            <person name="Zhang Y."/>
        </authorList>
    </citation>
    <scope>NUCLEOTIDE SEQUENCE [LARGE SCALE GENOMIC DNA]</scope>
    <source>
        <strain evidence="2">cv. Yunnan</strain>
        <tissue evidence="1">Leaves</tissue>
    </source>
</reference>
<organism evidence="1 2">
    <name type="scientific">Smallanthus sonchifolius</name>
    <dbReference type="NCBI Taxonomy" id="185202"/>
    <lineage>
        <taxon>Eukaryota</taxon>
        <taxon>Viridiplantae</taxon>
        <taxon>Streptophyta</taxon>
        <taxon>Embryophyta</taxon>
        <taxon>Tracheophyta</taxon>
        <taxon>Spermatophyta</taxon>
        <taxon>Magnoliopsida</taxon>
        <taxon>eudicotyledons</taxon>
        <taxon>Gunneridae</taxon>
        <taxon>Pentapetalae</taxon>
        <taxon>asterids</taxon>
        <taxon>campanulids</taxon>
        <taxon>Asterales</taxon>
        <taxon>Asteraceae</taxon>
        <taxon>Asteroideae</taxon>
        <taxon>Heliantheae alliance</taxon>
        <taxon>Millerieae</taxon>
        <taxon>Smallanthus</taxon>
    </lineage>
</organism>
<protein>
    <submittedName>
        <fullName evidence="1">Uncharacterized protein</fullName>
    </submittedName>
</protein>
<reference evidence="2" key="1">
    <citation type="journal article" date="2022" name="Mol. Ecol. Resour.">
        <title>The genomes of chicory, endive, great burdock and yacon provide insights into Asteraceae palaeo-polyploidization history and plant inulin production.</title>
        <authorList>
            <person name="Fan W."/>
            <person name="Wang S."/>
            <person name="Wang H."/>
            <person name="Wang A."/>
            <person name="Jiang F."/>
            <person name="Liu H."/>
            <person name="Zhao H."/>
            <person name="Xu D."/>
            <person name="Zhang Y."/>
        </authorList>
    </citation>
    <scope>NUCLEOTIDE SEQUENCE [LARGE SCALE GENOMIC DNA]</scope>
    <source>
        <strain evidence="2">cv. Yunnan</strain>
    </source>
</reference>
<name>A0ACB9E5D2_9ASTR</name>
<proteinExistence type="predicted"/>